<dbReference type="PANTHER" id="PTHR47331">
    <property type="entry name" value="PHD-TYPE DOMAIN-CONTAINING PROTEIN"/>
    <property type="match status" value="1"/>
</dbReference>
<organism evidence="1 2">
    <name type="scientific">Paramuricea clavata</name>
    <name type="common">Red gorgonian</name>
    <name type="synonym">Violescent sea-whip</name>
    <dbReference type="NCBI Taxonomy" id="317549"/>
    <lineage>
        <taxon>Eukaryota</taxon>
        <taxon>Metazoa</taxon>
        <taxon>Cnidaria</taxon>
        <taxon>Anthozoa</taxon>
        <taxon>Octocorallia</taxon>
        <taxon>Malacalcyonacea</taxon>
        <taxon>Plexauridae</taxon>
        <taxon>Paramuricea</taxon>
    </lineage>
</organism>
<reference evidence="1" key="1">
    <citation type="submission" date="2020-04" db="EMBL/GenBank/DDBJ databases">
        <authorList>
            <person name="Alioto T."/>
            <person name="Alioto T."/>
            <person name="Gomez Garrido J."/>
        </authorList>
    </citation>
    <scope>NUCLEOTIDE SEQUENCE</scope>
    <source>
        <strain evidence="1">A484AB</strain>
    </source>
</reference>
<evidence type="ECO:0000313" key="2">
    <source>
        <dbReference type="Proteomes" id="UP001152795"/>
    </source>
</evidence>
<dbReference type="AlphaFoldDB" id="A0A6S7K9L1"/>
<comment type="caution">
    <text evidence="1">The sequence shown here is derived from an EMBL/GenBank/DDBJ whole genome shotgun (WGS) entry which is preliminary data.</text>
</comment>
<dbReference type="InterPro" id="IPR041588">
    <property type="entry name" value="Integrase_H2C2"/>
</dbReference>
<keyword evidence="2" id="KW-1185">Reference proteome</keyword>
<dbReference type="EMBL" id="CACRXK020029346">
    <property type="protein sequence ID" value="CAB4042035.1"/>
    <property type="molecule type" value="Genomic_DNA"/>
</dbReference>
<evidence type="ECO:0000313" key="1">
    <source>
        <dbReference type="EMBL" id="CAB4042035.1"/>
    </source>
</evidence>
<accession>A0A6S7K9L1</accession>
<dbReference type="Pfam" id="PF17921">
    <property type="entry name" value="Integrase_H2C2"/>
    <property type="match status" value="1"/>
</dbReference>
<dbReference type="Proteomes" id="UP001152795">
    <property type="component" value="Unassembled WGS sequence"/>
</dbReference>
<protein>
    <submittedName>
        <fullName evidence="1">Uncharacterized protein</fullName>
    </submittedName>
</protein>
<sequence>MLPSELSQSKLWWNGPDFLARNDPEWSKDGEEIISINDEARIQSEREVKSKPTSGASLSCANDNVTEKQTLLSLENILLKERYSTLCKLLRVTSYVLRFIADLRTKVSGTEPNLSRLSLEEITEAKHIWYKHIQGAIQTSKSFKQVQASLGLFKDNCGIWKCGGRLSNANIELSAKHPVFLPNDHWFSTLLVEECHRRVMHNGVRETLCEIRSKHWIAKGRQFVKKIIAKCTTSKRYEGGTYQIPPQSSLPDF</sequence>
<proteinExistence type="predicted"/>
<gene>
    <name evidence="1" type="ORF">PACLA_8A069263</name>
</gene>
<dbReference type="OrthoDB" id="5920710at2759"/>
<name>A0A6S7K9L1_PARCT</name>